<organism evidence="2 3">
    <name type="scientific">Caldicellulosiruptor saccharolyticus (strain ATCC 43494 / DSM 8903 / Tp8T 6331)</name>
    <dbReference type="NCBI Taxonomy" id="351627"/>
    <lineage>
        <taxon>Bacteria</taxon>
        <taxon>Bacillati</taxon>
        <taxon>Bacillota</taxon>
        <taxon>Bacillota incertae sedis</taxon>
        <taxon>Caldicellulosiruptorales</taxon>
        <taxon>Caldicellulosiruptoraceae</taxon>
        <taxon>Caldicellulosiruptor</taxon>
    </lineage>
</organism>
<dbReference type="Proteomes" id="UP000000256">
    <property type="component" value="Chromosome"/>
</dbReference>
<dbReference type="EMBL" id="CP000679">
    <property type="protein sequence ID" value="ABP68239.2"/>
    <property type="molecule type" value="Genomic_DNA"/>
</dbReference>
<keyword evidence="1" id="KW-0812">Transmembrane</keyword>
<dbReference type="STRING" id="351627.Csac_2668"/>
<keyword evidence="1" id="KW-0472">Membrane</keyword>
<accession>A4XMV4</accession>
<dbReference type="OrthoDB" id="9869160at2"/>
<feature type="transmembrane region" description="Helical" evidence="1">
    <location>
        <begin position="68"/>
        <end position="92"/>
    </location>
</feature>
<reference evidence="2 3" key="1">
    <citation type="journal article" date="2008" name="Appl. Environ. Microbiol.">
        <title>Hydrogenomics of the extremely thermophilic bacterium Caldicellulosiruptor saccharolyticus.</title>
        <authorList>
            <person name="van de Werken H.J."/>
            <person name="Verhaart M.R."/>
            <person name="VanFossen A.L."/>
            <person name="Willquist K."/>
            <person name="Lewis D.L."/>
            <person name="Nichols J.D."/>
            <person name="Goorissen H.P."/>
            <person name="Mongodin E.F."/>
            <person name="Nelson K.E."/>
            <person name="van Niel E.W."/>
            <person name="Stams A.J."/>
            <person name="Ward D.E."/>
            <person name="de Vos W.M."/>
            <person name="van der Oost J."/>
            <person name="Kelly R.M."/>
            <person name="Kengen S.W."/>
        </authorList>
    </citation>
    <scope>NUCLEOTIDE SEQUENCE [LARGE SCALE GENOMIC DNA]</scope>
    <source>
        <strain evidence="3">ATCC 43494 / DSM 8903 / Tp8T 6331</strain>
    </source>
</reference>
<proteinExistence type="predicted"/>
<evidence type="ECO:0000256" key="1">
    <source>
        <dbReference type="SAM" id="Phobius"/>
    </source>
</evidence>
<dbReference type="KEGG" id="csc:Csac_2668"/>
<dbReference type="AlphaFoldDB" id="A4XMV4"/>
<evidence type="ECO:0000313" key="3">
    <source>
        <dbReference type="Proteomes" id="UP000000256"/>
    </source>
</evidence>
<protein>
    <submittedName>
        <fullName evidence="2">Uncharacterized protein</fullName>
    </submittedName>
</protein>
<gene>
    <name evidence="2" type="ordered locus">Csac_2668</name>
</gene>
<keyword evidence="3" id="KW-1185">Reference proteome</keyword>
<evidence type="ECO:0000313" key="2">
    <source>
        <dbReference type="EMBL" id="ABP68239.2"/>
    </source>
</evidence>
<name>A4XMV4_CALS8</name>
<dbReference type="HOGENOM" id="CLU_2380789_0_0_9"/>
<feature type="transmembrane region" description="Helical" evidence="1">
    <location>
        <begin position="34"/>
        <end position="56"/>
    </location>
</feature>
<sequence length="94" mass="10850">MEELQKLFPPVSPEQFADKAGKFFYTFFVYLDNWLKPLSAIFLIVAAICLMIGIPTHSDAFIKTAKRIFTGIFVAWLIRIFGPSFISLFYSFKK</sequence>
<dbReference type="RefSeq" id="WP_011918155.1">
    <property type="nucleotide sequence ID" value="NC_009437.1"/>
</dbReference>
<keyword evidence="1" id="KW-1133">Transmembrane helix</keyword>